<gene>
    <name evidence="9" type="ORF">FSB_LOCUS30455</name>
</gene>
<dbReference type="InterPro" id="IPR002401">
    <property type="entry name" value="Cyt_P450_E_grp-I"/>
</dbReference>
<dbReference type="SUPFAM" id="SSF48264">
    <property type="entry name" value="Cytochrome P450"/>
    <property type="match status" value="1"/>
</dbReference>
<evidence type="ECO:0000313" key="9">
    <source>
        <dbReference type="EMBL" id="SPD02573.1"/>
    </source>
</evidence>
<comment type="similarity">
    <text evidence="2 8">Belongs to the cytochrome P450 family.</text>
</comment>
<dbReference type="PROSITE" id="PS00086">
    <property type="entry name" value="CYTOCHROME_P450"/>
    <property type="match status" value="1"/>
</dbReference>
<keyword evidence="6 7" id="KW-0408">Iron</keyword>
<dbReference type="GO" id="GO:0020037">
    <property type="term" value="F:heme binding"/>
    <property type="evidence" value="ECO:0007669"/>
    <property type="project" value="InterPro"/>
</dbReference>
<evidence type="ECO:0000256" key="3">
    <source>
        <dbReference type="ARBA" id="ARBA00022692"/>
    </source>
</evidence>
<keyword evidence="5" id="KW-1133">Transmembrane helix</keyword>
<evidence type="ECO:0000256" key="6">
    <source>
        <dbReference type="ARBA" id="ARBA00023004"/>
    </source>
</evidence>
<accession>A0A2N9GSV4</accession>
<dbReference type="GO" id="GO:0016705">
    <property type="term" value="F:oxidoreductase activity, acting on paired donors, with incorporation or reduction of molecular oxygen"/>
    <property type="evidence" value="ECO:0007669"/>
    <property type="project" value="InterPro"/>
</dbReference>
<evidence type="ECO:0000256" key="4">
    <source>
        <dbReference type="ARBA" id="ARBA00022723"/>
    </source>
</evidence>
<evidence type="ECO:0008006" key="10">
    <source>
        <dbReference type="Google" id="ProtNLM"/>
    </source>
</evidence>
<keyword evidence="3" id="KW-0812">Transmembrane</keyword>
<dbReference type="GO" id="GO:0005506">
    <property type="term" value="F:iron ion binding"/>
    <property type="evidence" value="ECO:0007669"/>
    <property type="project" value="InterPro"/>
</dbReference>
<dbReference type="AlphaFoldDB" id="A0A2N9GSV4"/>
<dbReference type="InterPro" id="IPR001128">
    <property type="entry name" value="Cyt_P450"/>
</dbReference>
<dbReference type="InterPro" id="IPR036396">
    <property type="entry name" value="Cyt_P450_sf"/>
</dbReference>
<keyword evidence="8" id="KW-0503">Monooxygenase</keyword>
<name>A0A2N9GSV4_FAGSY</name>
<sequence length="278" mass="31446">MKYTFALACKLFVSITDPNHVTRFADPFHLISKGIMSLPINIPGTAYNRAIKGGKVIRQELLAVIKQKKKELSENKGTVAGDLLTHMLLASDENGRVTNHMYIASRFIGLLLASHDTTSSTITFVVKYLAEFPNVYTEVLKEQMEIARSKGPKDLLNWDDIKKMKYSWNVACEAMRLSPPSQGTYREAIDDFTYIDPEKFDPSRFEGNGPAPYTFVPFGGGPRVCPGREYARLEILVFMHNVVTRFKWEKAIPDEKITYNISPIPVDGLPIYLKPHKN</sequence>
<keyword evidence="5" id="KW-0472">Membrane</keyword>
<dbReference type="InterPro" id="IPR017972">
    <property type="entry name" value="Cyt_P450_CS"/>
</dbReference>
<feature type="binding site" description="axial binding residue" evidence="7">
    <location>
        <position position="225"/>
    </location>
    <ligand>
        <name>heme</name>
        <dbReference type="ChEBI" id="CHEBI:30413"/>
    </ligand>
    <ligandPart>
        <name>Fe</name>
        <dbReference type="ChEBI" id="CHEBI:18248"/>
    </ligandPart>
</feature>
<protein>
    <recommendedName>
        <fullName evidence="10">Cytochrome P450</fullName>
    </recommendedName>
</protein>
<evidence type="ECO:0000256" key="7">
    <source>
        <dbReference type="PIRSR" id="PIRSR602401-1"/>
    </source>
</evidence>
<dbReference type="GO" id="GO:0016020">
    <property type="term" value="C:membrane"/>
    <property type="evidence" value="ECO:0007669"/>
    <property type="project" value="UniProtKB-SubCell"/>
</dbReference>
<evidence type="ECO:0000256" key="8">
    <source>
        <dbReference type="RuleBase" id="RU000461"/>
    </source>
</evidence>
<dbReference type="EMBL" id="OIVN01002321">
    <property type="protein sequence ID" value="SPD02573.1"/>
    <property type="molecule type" value="Genomic_DNA"/>
</dbReference>
<dbReference type="PANTHER" id="PTHR24286:SF53">
    <property type="entry name" value="BETA-AMYRIN 28-OXIDASE-LIKE"/>
    <property type="match status" value="1"/>
</dbReference>
<dbReference type="GO" id="GO:0016125">
    <property type="term" value="P:sterol metabolic process"/>
    <property type="evidence" value="ECO:0007669"/>
    <property type="project" value="TreeGrafter"/>
</dbReference>
<evidence type="ECO:0000256" key="5">
    <source>
        <dbReference type="ARBA" id="ARBA00022989"/>
    </source>
</evidence>
<evidence type="ECO:0000256" key="2">
    <source>
        <dbReference type="ARBA" id="ARBA00010617"/>
    </source>
</evidence>
<proteinExistence type="inferred from homology"/>
<dbReference type="Pfam" id="PF00067">
    <property type="entry name" value="p450"/>
    <property type="match status" value="2"/>
</dbReference>
<dbReference type="PANTHER" id="PTHR24286">
    <property type="entry name" value="CYTOCHROME P450 26"/>
    <property type="match status" value="1"/>
</dbReference>
<organism evidence="9">
    <name type="scientific">Fagus sylvatica</name>
    <name type="common">Beechnut</name>
    <dbReference type="NCBI Taxonomy" id="28930"/>
    <lineage>
        <taxon>Eukaryota</taxon>
        <taxon>Viridiplantae</taxon>
        <taxon>Streptophyta</taxon>
        <taxon>Embryophyta</taxon>
        <taxon>Tracheophyta</taxon>
        <taxon>Spermatophyta</taxon>
        <taxon>Magnoliopsida</taxon>
        <taxon>eudicotyledons</taxon>
        <taxon>Gunneridae</taxon>
        <taxon>Pentapetalae</taxon>
        <taxon>rosids</taxon>
        <taxon>fabids</taxon>
        <taxon>Fagales</taxon>
        <taxon>Fagaceae</taxon>
        <taxon>Fagus</taxon>
    </lineage>
</organism>
<comment type="cofactor">
    <cofactor evidence="7">
        <name>heme</name>
        <dbReference type="ChEBI" id="CHEBI:30413"/>
    </cofactor>
</comment>
<dbReference type="PRINTS" id="PR00385">
    <property type="entry name" value="P450"/>
</dbReference>
<dbReference type="Gene3D" id="1.10.630.10">
    <property type="entry name" value="Cytochrome P450"/>
    <property type="match status" value="1"/>
</dbReference>
<dbReference type="GO" id="GO:0004497">
    <property type="term" value="F:monooxygenase activity"/>
    <property type="evidence" value="ECO:0007669"/>
    <property type="project" value="UniProtKB-KW"/>
</dbReference>
<reference evidence="9" key="1">
    <citation type="submission" date="2018-02" db="EMBL/GenBank/DDBJ databases">
        <authorList>
            <person name="Cohen D.B."/>
            <person name="Kent A.D."/>
        </authorList>
    </citation>
    <scope>NUCLEOTIDE SEQUENCE</scope>
</reference>
<keyword evidence="8" id="KW-0560">Oxidoreductase</keyword>
<keyword evidence="7 8" id="KW-0349">Heme</keyword>
<dbReference type="PRINTS" id="PR00463">
    <property type="entry name" value="EP450I"/>
</dbReference>
<comment type="subcellular location">
    <subcellularLocation>
        <location evidence="1">Membrane</location>
        <topology evidence="1">Single-pass membrane protein</topology>
    </subcellularLocation>
</comment>
<keyword evidence="4 7" id="KW-0479">Metal-binding</keyword>
<evidence type="ECO:0000256" key="1">
    <source>
        <dbReference type="ARBA" id="ARBA00004167"/>
    </source>
</evidence>